<proteinExistence type="predicted"/>
<organism evidence="1 2">
    <name type="scientific">Pedobacter ureilyticus</name>
    <dbReference type="NCBI Taxonomy" id="1393051"/>
    <lineage>
        <taxon>Bacteria</taxon>
        <taxon>Pseudomonadati</taxon>
        <taxon>Bacteroidota</taxon>
        <taxon>Sphingobacteriia</taxon>
        <taxon>Sphingobacteriales</taxon>
        <taxon>Sphingobacteriaceae</taxon>
        <taxon>Pedobacter</taxon>
    </lineage>
</organism>
<name>A0ABW9J794_9SPHI</name>
<dbReference type="EMBL" id="SSHJ02000007">
    <property type="protein sequence ID" value="MFN0256423.1"/>
    <property type="molecule type" value="Genomic_DNA"/>
</dbReference>
<reference evidence="1 2" key="1">
    <citation type="submission" date="2024-12" db="EMBL/GenBank/DDBJ databases">
        <authorList>
            <person name="Hu S."/>
        </authorList>
    </citation>
    <scope>NUCLEOTIDE SEQUENCE [LARGE SCALE GENOMIC DNA]</scope>
    <source>
        <strain evidence="1 2">THG-T11</strain>
    </source>
</reference>
<dbReference type="Proteomes" id="UP001517247">
    <property type="component" value="Unassembled WGS sequence"/>
</dbReference>
<dbReference type="Gene3D" id="1.20.910.10">
    <property type="entry name" value="Heme oxygenase-like"/>
    <property type="match status" value="1"/>
</dbReference>
<evidence type="ECO:0000313" key="2">
    <source>
        <dbReference type="Proteomes" id="UP001517247"/>
    </source>
</evidence>
<dbReference type="SUPFAM" id="SSF48613">
    <property type="entry name" value="Heme oxygenase-like"/>
    <property type="match status" value="1"/>
</dbReference>
<comment type="caution">
    <text evidence="1">The sequence shown here is derived from an EMBL/GenBank/DDBJ whole genome shotgun (WGS) entry which is preliminary data.</text>
</comment>
<dbReference type="Pfam" id="PF01126">
    <property type="entry name" value="Heme_oxygenase"/>
    <property type="match status" value="1"/>
</dbReference>
<keyword evidence="2" id="KW-1185">Reference proteome</keyword>
<protein>
    <submittedName>
        <fullName evidence="1">Biliverdin-producing heme oxygenase</fullName>
    </submittedName>
</protein>
<gene>
    <name evidence="1" type="ORF">E6A44_012610</name>
</gene>
<dbReference type="InterPro" id="IPR016084">
    <property type="entry name" value="Haem_Oase-like_multi-hlx"/>
</dbReference>
<sequence>MSQSLLSARIKEETKKSHQELEKKVVLKLKGIRSEADYAGFLNSFYNYFNTVEKAIAPYISNKVLSDYAERRNSSYLKADIEELGFEIKPSVGLPQPEITSLSAALGAMYVMEGSIMGGPIIVEILKKHGITKGFSFFSGYGAETGKMWSAFVSVLNANASDEQAKQIAVNVANDTFAKFQSYF</sequence>
<accession>A0ABW9J794</accession>
<dbReference type="CDD" id="cd19166">
    <property type="entry name" value="HemeO-bac"/>
    <property type="match status" value="1"/>
</dbReference>
<evidence type="ECO:0000313" key="1">
    <source>
        <dbReference type="EMBL" id="MFN0256423.1"/>
    </source>
</evidence>
<dbReference type="InterPro" id="IPR016053">
    <property type="entry name" value="Haem_Oase-like"/>
</dbReference>
<dbReference type="RefSeq" id="WP_138723532.1">
    <property type="nucleotide sequence ID" value="NZ_SSHJ02000007.1"/>
</dbReference>